<dbReference type="SMART" id="SM01043">
    <property type="entry name" value="BTAD"/>
    <property type="match status" value="1"/>
</dbReference>
<dbReference type="InterPro" id="IPR036388">
    <property type="entry name" value="WH-like_DNA-bd_sf"/>
</dbReference>
<dbReference type="SUPFAM" id="SSF48452">
    <property type="entry name" value="TPR-like"/>
    <property type="match status" value="1"/>
</dbReference>
<dbReference type="InterPro" id="IPR051677">
    <property type="entry name" value="AfsR-DnrI-RedD_regulator"/>
</dbReference>
<dbReference type="Gene3D" id="1.10.10.10">
    <property type="entry name" value="Winged helix-like DNA-binding domain superfamily/Winged helix DNA-binding domain"/>
    <property type="match status" value="1"/>
</dbReference>
<gene>
    <name evidence="9" type="ORF">AB2U05_29045</name>
</gene>
<evidence type="ECO:0000313" key="9">
    <source>
        <dbReference type="EMBL" id="XDQ82235.1"/>
    </source>
</evidence>
<feature type="region of interest" description="Disordered" evidence="7">
    <location>
        <begin position="248"/>
        <end position="269"/>
    </location>
</feature>
<dbReference type="Pfam" id="PF03704">
    <property type="entry name" value="BTAD"/>
    <property type="match status" value="1"/>
</dbReference>
<evidence type="ECO:0000256" key="3">
    <source>
        <dbReference type="ARBA" id="ARBA00023015"/>
    </source>
</evidence>
<dbReference type="SUPFAM" id="SSF46894">
    <property type="entry name" value="C-terminal effector domain of the bipartite response regulators"/>
    <property type="match status" value="1"/>
</dbReference>
<comment type="similarity">
    <text evidence="1">Belongs to the AfsR/DnrI/RedD regulatory family.</text>
</comment>
<dbReference type="PROSITE" id="PS51755">
    <property type="entry name" value="OMPR_PHOB"/>
    <property type="match status" value="1"/>
</dbReference>
<evidence type="ECO:0000256" key="6">
    <source>
        <dbReference type="PROSITE-ProRule" id="PRU01091"/>
    </source>
</evidence>
<dbReference type="InterPro" id="IPR001867">
    <property type="entry name" value="OmpR/PhoB-type_DNA-bd"/>
</dbReference>
<proteinExistence type="inferred from homology"/>
<dbReference type="PANTHER" id="PTHR35807">
    <property type="entry name" value="TRANSCRIPTIONAL REGULATOR REDD-RELATED"/>
    <property type="match status" value="1"/>
</dbReference>
<dbReference type="InterPro" id="IPR005158">
    <property type="entry name" value="BTAD"/>
</dbReference>
<evidence type="ECO:0000256" key="5">
    <source>
        <dbReference type="ARBA" id="ARBA00023163"/>
    </source>
</evidence>
<evidence type="ECO:0000256" key="7">
    <source>
        <dbReference type="SAM" id="MobiDB-lite"/>
    </source>
</evidence>
<dbReference type="Pfam" id="PF00486">
    <property type="entry name" value="Trans_reg_C"/>
    <property type="match status" value="1"/>
</dbReference>
<dbReference type="AlphaFoldDB" id="A0AB39TSU2"/>
<dbReference type="Gene3D" id="3.40.50.300">
    <property type="entry name" value="P-loop containing nucleotide triphosphate hydrolases"/>
    <property type="match status" value="1"/>
</dbReference>
<accession>A0AB39TSU2</accession>
<dbReference type="CDD" id="cd15831">
    <property type="entry name" value="BTAD"/>
    <property type="match status" value="1"/>
</dbReference>
<dbReference type="SUPFAM" id="SSF52540">
    <property type="entry name" value="P-loop containing nucleoside triphosphate hydrolases"/>
    <property type="match status" value="1"/>
</dbReference>
<evidence type="ECO:0000256" key="1">
    <source>
        <dbReference type="ARBA" id="ARBA00005820"/>
    </source>
</evidence>
<dbReference type="GO" id="GO:0006355">
    <property type="term" value="P:regulation of DNA-templated transcription"/>
    <property type="evidence" value="ECO:0007669"/>
    <property type="project" value="InterPro"/>
</dbReference>
<dbReference type="GO" id="GO:0043531">
    <property type="term" value="F:ADP binding"/>
    <property type="evidence" value="ECO:0007669"/>
    <property type="project" value="InterPro"/>
</dbReference>
<dbReference type="InterPro" id="IPR016032">
    <property type="entry name" value="Sig_transdc_resp-reg_C-effctor"/>
</dbReference>
<dbReference type="SMART" id="SM00862">
    <property type="entry name" value="Trans_reg_C"/>
    <property type="match status" value="1"/>
</dbReference>
<name>A0AB39TSU2_9ACTN</name>
<dbReference type="GO" id="GO:0003677">
    <property type="term" value="F:DNA binding"/>
    <property type="evidence" value="ECO:0007669"/>
    <property type="project" value="UniProtKB-UniRule"/>
</dbReference>
<evidence type="ECO:0000259" key="8">
    <source>
        <dbReference type="PROSITE" id="PS51755"/>
    </source>
</evidence>
<keyword evidence="4 6" id="KW-0238">DNA-binding</keyword>
<evidence type="ECO:0000256" key="2">
    <source>
        <dbReference type="ARBA" id="ARBA00023012"/>
    </source>
</evidence>
<dbReference type="PANTHER" id="PTHR35807:SF1">
    <property type="entry name" value="TRANSCRIPTIONAL REGULATOR REDD"/>
    <property type="match status" value="1"/>
</dbReference>
<feature type="DNA-binding region" description="OmpR/PhoB-type" evidence="6">
    <location>
        <begin position="1"/>
        <end position="97"/>
    </location>
</feature>
<evidence type="ECO:0000256" key="4">
    <source>
        <dbReference type="ARBA" id="ARBA00023125"/>
    </source>
</evidence>
<keyword evidence="5" id="KW-0804">Transcription</keyword>
<keyword evidence="3" id="KW-0805">Transcription regulation</keyword>
<protein>
    <submittedName>
        <fullName evidence="9">BTAD domain-containing putative transcriptional regulator</fullName>
    </submittedName>
</protein>
<feature type="domain" description="OmpR/PhoB-type" evidence="8">
    <location>
        <begin position="1"/>
        <end position="97"/>
    </location>
</feature>
<dbReference type="EMBL" id="CP163445">
    <property type="protein sequence ID" value="XDQ82235.1"/>
    <property type="molecule type" value="Genomic_DNA"/>
</dbReference>
<organism evidence="9">
    <name type="scientific">Streptomyces sp. Y1</name>
    <dbReference type="NCBI Taxonomy" id="3238634"/>
    <lineage>
        <taxon>Bacteria</taxon>
        <taxon>Bacillati</taxon>
        <taxon>Actinomycetota</taxon>
        <taxon>Actinomycetes</taxon>
        <taxon>Kitasatosporales</taxon>
        <taxon>Streptomycetaceae</taxon>
        <taxon>Streptomyces</taxon>
    </lineage>
</organism>
<dbReference type="Gene3D" id="1.25.40.10">
    <property type="entry name" value="Tetratricopeptide repeat domain"/>
    <property type="match status" value="1"/>
</dbReference>
<feature type="compositionally biased region" description="Pro residues" evidence="7">
    <location>
        <begin position="252"/>
        <end position="269"/>
    </location>
</feature>
<dbReference type="GO" id="GO:0000160">
    <property type="term" value="P:phosphorelay signal transduction system"/>
    <property type="evidence" value="ECO:0007669"/>
    <property type="project" value="UniProtKB-KW"/>
</dbReference>
<dbReference type="InterPro" id="IPR011990">
    <property type="entry name" value="TPR-like_helical_dom_sf"/>
</dbReference>
<keyword evidence="2" id="KW-0902">Two-component regulatory system</keyword>
<dbReference type="InterPro" id="IPR027417">
    <property type="entry name" value="P-loop_NTPase"/>
</dbReference>
<reference evidence="9" key="1">
    <citation type="submission" date="2024-07" db="EMBL/GenBank/DDBJ databases">
        <authorList>
            <person name="Yu S.T."/>
        </authorList>
    </citation>
    <scope>NUCLEOTIDE SEQUENCE</scope>
    <source>
        <strain evidence="9">Y1</strain>
    </source>
</reference>
<dbReference type="RefSeq" id="WP_052706154.1">
    <property type="nucleotide sequence ID" value="NZ_CP163445.1"/>
</dbReference>
<sequence>MLQVVFRILGALDVRANGTPVPVAGARQRTILSMLLLFANRVVSVDALADAVWHGNPPNTFVNQIAICVSGLRKTFKAAVGRDDLIVTMHPGYMLFVGEHRIDAVEFEECTARAREAARVGDAAGAVALLETALGMWRGPALEGVAGERVEAGAARLAELRLDAYEELTALRLELGQHRELVGELSAFIRENGLREQARAHLMLAQYRCGRRAEALETFREGRRLLIEELGIEPGPALRELHEAVLADSPRLGPPGEPAAAPPPPPPRVPAQLPSDVAAFTGHEDELSFLDRLLDGRDGHDAVPVGLLTGLGGVGKTALAVHCAHRVAARFPDGQLFADLRGYHQSDQPAAPGVVLERFLLALGVPAERIPADLADRGALFRSVLGGRRVLVVLDNARSFAQVRQLLPGSGRCGVLITSRAPMGGLAGDYDFVHLPLDTLRPDEAVTLLDRVVGDGRIAAEPGEAARLAELCDRLPLALRIAAARLAARPHWPVRTLVARLEDRQRRLDELGPDECGVRAALRLSYRDLPERAARMYRLLGLLNVPDFAAWAGAALLDTGVLEAEDLIEELVDAQLLDVLPGSVAGRVRYRFKGLLRLFAHECAEERVGEAERRASLRRAFGGWLSLAGEAHRRLHGGDQAVVEGPDHRHHLPEQLVADLLADPVGWFEAERAAIVGAVEQAARSGEAALAWDLAMTGAALDREREHPLERRLYGERLPAAALRTGDELAETAAPHALGTLEIVQWRYHEEETERLDVALRLFEHCGRALVRHNQAMHPRSYDVPSARGGRRLALDGAGPAGDRLAATRSVPGRFLVARAGLAMACVTALSGDRLAAAGCLTEAERLFEEVGASFWSAKARRLDELLRGAETVSAEALWRLLEL</sequence>
<dbReference type="PRINTS" id="PR00364">
    <property type="entry name" value="DISEASERSIST"/>
</dbReference>